<dbReference type="EMBL" id="JBHRXJ010000001">
    <property type="protein sequence ID" value="MFC3526754.1"/>
    <property type="molecule type" value="Genomic_DNA"/>
</dbReference>
<feature type="domain" description="DUF306" evidence="2">
    <location>
        <begin position="31"/>
        <end position="126"/>
    </location>
</feature>
<dbReference type="InterPro" id="IPR038670">
    <property type="entry name" value="HslJ-like_sf"/>
</dbReference>
<comment type="caution">
    <text evidence="3">The sequence shown here is derived from an EMBL/GenBank/DDBJ whole genome shotgun (WGS) entry which is preliminary data.</text>
</comment>
<evidence type="ECO:0000313" key="4">
    <source>
        <dbReference type="Proteomes" id="UP001595721"/>
    </source>
</evidence>
<feature type="compositionally biased region" description="Polar residues" evidence="1">
    <location>
        <begin position="59"/>
        <end position="78"/>
    </location>
</feature>
<protein>
    <submittedName>
        <fullName evidence="3">META domain-containing protein</fullName>
    </submittedName>
</protein>
<organism evidence="3 4">
    <name type="scientific">Paracoccus mangrovi</name>
    <dbReference type="NCBI Taxonomy" id="1715645"/>
    <lineage>
        <taxon>Bacteria</taxon>
        <taxon>Pseudomonadati</taxon>
        <taxon>Pseudomonadota</taxon>
        <taxon>Alphaproteobacteria</taxon>
        <taxon>Rhodobacterales</taxon>
        <taxon>Paracoccaceae</taxon>
        <taxon>Paracoccus</taxon>
    </lineage>
</organism>
<dbReference type="Gene3D" id="2.40.128.270">
    <property type="match status" value="1"/>
</dbReference>
<dbReference type="RefSeq" id="WP_374424756.1">
    <property type="nucleotide sequence ID" value="NZ_JBHRXJ010000001.1"/>
</dbReference>
<dbReference type="PROSITE" id="PS51257">
    <property type="entry name" value="PROKAR_LIPOPROTEIN"/>
    <property type="match status" value="1"/>
</dbReference>
<sequence>MTRIPMIPVAIAAVLGLAACEPTTPATPGSTIPTGPYVLVGIGSDTVPQRNVGMTINPDGSVSGQGPCNSYNATQTSEPPGFTLGPLVSTRVGCSGRAGQLEQRYFAALQAANGISFEGGVLTIKGPTYLTYEPGYRKEK</sequence>
<keyword evidence="4" id="KW-1185">Reference proteome</keyword>
<feature type="region of interest" description="Disordered" evidence="1">
    <location>
        <begin position="59"/>
        <end position="81"/>
    </location>
</feature>
<proteinExistence type="predicted"/>
<name>A0ABV7R0D3_9RHOB</name>
<dbReference type="Pfam" id="PF03724">
    <property type="entry name" value="META"/>
    <property type="match status" value="1"/>
</dbReference>
<dbReference type="InterPro" id="IPR005184">
    <property type="entry name" value="DUF306_Meta_HslJ"/>
</dbReference>
<gene>
    <name evidence="3" type="ORF">ACFOMH_01125</name>
</gene>
<evidence type="ECO:0000256" key="1">
    <source>
        <dbReference type="SAM" id="MobiDB-lite"/>
    </source>
</evidence>
<evidence type="ECO:0000313" key="3">
    <source>
        <dbReference type="EMBL" id="MFC3526754.1"/>
    </source>
</evidence>
<reference evidence="4" key="1">
    <citation type="journal article" date="2019" name="Int. J. Syst. Evol. Microbiol.">
        <title>The Global Catalogue of Microorganisms (GCM) 10K type strain sequencing project: providing services to taxonomists for standard genome sequencing and annotation.</title>
        <authorList>
            <consortium name="The Broad Institute Genomics Platform"/>
            <consortium name="The Broad Institute Genome Sequencing Center for Infectious Disease"/>
            <person name="Wu L."/>
            <person name="Ma J."/>
        </authorList>
    </citation>
    <scope>NUCLEOTIDE SEQUENCE [LARGE SCALE GENOMIC DNA]</scope>
    <source>
        <strain evidence="4">KCTC 42899</strain>
    </source>
</reference>
<accession>A0ABV7R0D3</accession>
<evidence type="ECO:0000259" key="2">
    <source>
        <dbReference type="Pfam" id="PF03724"/>
    </source>
</evidence>
<dbReference type="Proteomes" id="UP001595721">
    <property type="component" value="Unassembled WGS sequence"/>
</dbReference>